<evidence type="ECO:0000256" key="1">
    <source>
        <dbReference type="ARBA" id="ARBA00006295"/>
    </source>
</evidence>
<feature type="domain" description="ParB-like N-terminal" evidence="3">
    <location>
        <begin position="29"/>
        <end position="129"/>
    </location>
</feature>
<dbReference type="InterPro" id="IPR050336">
    <property type="entry name" value="Chromosome_partition/occlusion"/>
</dbReference>
<sequence>MPDNSQLLARVTAKGPLPTGEETTEAKLVKIPVEKIKVSPFQPRKHFSEERRAEMRESLRSQGLLEPVTLEPHPKEPGTFILISGENRWRGHKDLLAETGDQKWASILSIVRPASPPGKGRAQALVANLQRQDLTPLEEGDGYVAMRDEDGLSVEQIAKEVGLGVDRIERCIRIATGPDSLRAAMEQGLRVPKLDAEGKPEVKRNPGDGSVKMQAIQTAKGEKEIPEPVLVVRVIRELTIAELLAGLYNHILRGAPKGRDPKVWAEREFRPHLEHVLMHDMEKRRVAEYVKRVKTGGKGAAKAEKAADEAKAPKVAALPKGTPFVSSERQLVIQKDALGDLSPAQRSALRSELEALLATLREDAAAA</sequence>
<dbReference type="InterPro" id="IPR004437">
    <property type="entry name" value="ParB/RepB/Spo0J"/>
</dbReference>
<name>A0ABT4AQ01_9BACT</name>
<keyword evidence="5" id="KW-1185">Reference proteome</keyword>
<dbReference type="SMART" id="SM00470">
    <property type="entry name" value="ParB"/>
    <property type="match status" value="1"/>
</dbReference>
<dbReference type="NCBIfam" id="TIGR00180">
    <property type="entry name" value="parB_part"/>
    <property type="match status" value="1"/>
</dbReference>
<dbReference type="Proteomes" id="UP001207654">
    <property type="component" value="Unassembled WGS sequence"/>
</dbReference>
<dbReference type="SUPFAM" id="SSF110849">
    <property type="entry name" value="ParB/Sulfiredoxin"/>
    <property type="match status" value="1"/>
</dbReference>
<dbReference type="InterPro" id="IPR003115">
    <property type="entry name" value="ParB_N"/>
</dbReference>
<protein>
    <submittedName>
        <fullName evidence="4">ParB/RepB/Spo0J family partition protein</fullName>
    </submittedName>
</protein>
<dbReference type="Pfam" id="PF02195">
    <property type="entry name" value="ParB_N"/>
    <property type="match status" value="1"/>
</dbReference>
<comment type="similarity">
    <text evidence="1">Belongs to the ParB family.</text>
</comment>
<feature type="region of interest" description="Disordered" evidence="2">
    <location>
        <begin position="1"/>
        <end position="23"/>
    </location>
</feature>
<evidence type="ECO:0000313" key="4">
    <source>
        <dbReference type="EMBL" id="MCY1083755.1"/>
    </source>
</evidence>
<evidence type="ECO:0000256" key="2">
    <source>
        <dbReference type="SAM" id="MobiDB-lite"/>
    </source>
</evidence>
<dbReference type="SUPFAM" id="SSF109709">
    <property type="entry name" value="KorB DNA-binding domain-like"/>
    <property type="match status" value="1"/>
</dbReference>
<reference evidence="4 5" key="1">
    <citation type="submission" date="2022-11" db="EMBL/GenBank/DDBJ databases">
        <title>Minimal conservation of predation-associated metabolite biosynthetic gene clusters underscores biosynthetic potential of Myxococcota including descriptions for ten novel species: Archangium lansinium sp. nov., Myxococcus landrumus sp. nov., Nannocystis bai.</title>
        <authorList>
            <person name="Ahearne A."/>
            <person name="Stevens C."/>
            <person name="Phillips K."/>
        </authorList>
    </citation>
    <scope>NUCLEOTIDE SEQUENCE [LARGE SCALE GENOMIC DNA]</scope>
    <source>
        <strain evidence="4 5">MIWBW</strain>
    </source>
</reference>
<dbReference type="EMBL" id="JAPNKA010000002">
    <property type="protein sequence ID" value="MCY1083755.1"/>
    <property type="molecule type" value="Genomic_DNA"/>
</dbReference>
<proteinExistence type="inferred from homology"/>
<accession>A0ABT4AQ01</accession>
<dbReference type="Gene3D" id="3.90.1530.10">
    <property type="entry name" value="Conserved hypothetical protein from pyrococcus furiosus pfu- 392566-001, ParB domain"/>
    <property type="match status" value="1"/>
</dbReference>
<evidence type="ECO:0000313" key="5">
    <source>
        <dbReference type="Proteomes" id="UP001207654"/>
    </source>
</evidence>
<comment type="caution">
    <text evidence="4">The sequence shown here is derived from an EMBL/GenBank/DDBJ whole genome shotgun (WGS) entry which is preliminary data.</text>
</comment>
<dbReference type="InterPro" id="IPR036086">
    <property type="entry name" value="ParB/Sulfiredoxin_sf"/>
</dbReference>
<dbReference type="Gene3D" id="1.10.10.2830">
    <property type="match status" value="1"/>
</dbReference>
<evidence type="ECO:0000259" key="3">
    <source>
        <dbReference type="SMART" id="SM00470"/>
    </source>
</evidence>
<dbReference type="RefSeq" id="WP_267542635.1">
    <property type="nucleotide sequence ID" value="NZ_JAPNKA010000002.1"/>
</dbReference>
<gene>
    <name evidence="4" type="ORF">OV287_55880</name>
</gene>
<dbReference type="PANTHER" id="PTHR33375:SF1">
    <property type="entry name" value="CHROMOSOME-PARTITIONING PROTEIN PARB-RELATED"/>
    <property type="match status" value="1"/>
</dbReference>
<organism evidence="4 5">
    <name type="scientific">Archangium lansingense</name>
    <dbReference type="NCBI Taxonomy" id="2995310"/>
    <lineage>
        <taxon>Bacteria</taxon>
        <taxon>Pseudomonadati</taxon>
        <taxon>Myxococcota</taxon>
        <taxon>Myxococcia</taxon>
        <taxon>Myxococcales</taxon>
        <taxon>Cystobacterineae</taxon>
        <taxon>Archangiaceae</taxon>
        <taxon>Archangium</taxon>
    </lineage>
</organism>
<dbReference type="PANTHER" id="PTHR33375">
    <property type="entry name" value="CHROMOSOME-PARTITIONING PROTEIN PARB-RELATED"/>
    <property type="match status" value="1"/>
</dbReference>